<comment type="catalytic activity">
    <reaction evidence="6">
        <text>a (3S)-3-hydroxyacyl-CoA + NAD(+) = a 3-oxoacyl-CoA + NADH + H(+)</text>
        <dbReference type="Rhea" id="RHEA:22432"/>
        <dbReference type="ChEBI" id="CHEBI:15378"/>
        <dbReference type="ChEBI" id="CHEBI:57318"/>
        <dbReference type="ChEBI" id="CHEBI:57540"/>
        <dbReference type="ChEBI" id="CHEBI:57945"/>
        <dbReference type="ChEBI" id="CHEBI:90726"/>
        <dbReference type="EC" id="1.1.1.35"/>
    </reaction>
    <physiologicalReaction direction="left-to-right" evidence="6">
        <dbReference type="Rhea" id="RHEA:22433"/>
    </physiologicalReaction>
    <physiologicalReaction direction="right-to-left" evidence="6">
        <dbReference type="Rhea" id="RHEA:22434"/>
    </physiologicalReaction>
</comment>
<dbReference type="GeneID" id="105349048"/>
<reference evidence="22" key="1">
    <citation type="submission" date="2022-08" db="UniProtKB">
        <authorList>
            <consortium name="EnsemblMetazoa"/>
        </authorList>
    </citation>
    <scope>IDENTIFICATION</scope>
    <source>
        <strain evidence="22">05x7-T-G4-1.051#20</strain>
    </source>
</reference>
<evidence type="ECO:0000256" key="1">
    <source>
        <dbReference type="ARBA" id="ARBA00006484"/>
    </source>
</evidence>
<evidence type="ECO:0000259" key="21">
    <source>
        <dbReference type="SMART" id="SM00822"/>
    </source>
</evidence>
<evidence type="ECO:0000256" key="16">
    <source>
        <dbReference type="ARBA" id="ARBA00072938"/>
    </source>
</evidence>
<evidence type="ECO:0000313" key="22">
    <source>
        <dbReference type="EnsemblMetazoa" id="G28535.3:cds"/>
    </source>
</evidence>
<dbReference type="EC" id="1.1.1.53" evidence="3"/>
<dbReference type="GO" id="GO:0003857">
    <property type="term" value="F:(3S)-3-hydroxyacyl-CoA dehydrogenase (NAD+) activity"/>
    <property type="evidence" value="ECO:0007669"/>
    <property type="project" value="UniProtKB-EC"/>
</dbReference>
<dbReference type="InterPro" id="IPR057326">
    <property type="entry name" value="KR_dom"/>
</dbReference>
<feature type="domain" description="Ketoreductase" evidence="21">
    <location>
        <begin position="10"/>
        <end position="190"/>
    </location>
</feature>
<dbReference type="PRINTS" id="PR00080">
    <property type="entry name" value="SDRFAMILY"/>
</dbReference>
<evidence type="ECO:0000256" key="12">
    <source>
        <dbReference type="ARBA" id="ARBA00051831"/>
    </source>
</evidence>
<dbReference type="SMART" id="SM00822">
    <property type="entry name" value="PKS_KR"/>
    <property type="match status" value="1"/>
</dbReference>
<evidence type="ECO:0000256" key="20">
    <source>
        <dbReference type="RuleBase" id="RU000363"/>
    </source>
</evidence>
<dbReference type="PRINTS" id="PR00081">
    <property type="entry name" value="GDHRDH"/>
</dbReference>
<dbReference type="Gene3D" id="3.40.50.720">
    <property type="entry name" value="NAD(P)-binding Rossmann-like Domain"/>
    <property type="match status" value="1"/>
</dbReference>
<evidence type="ECO:0000256" key="6">
    <source>
        <dbReference type="ARBA" id="ARBA00050141"/>
    </source>
</evidence>
<proteinExistence type="inferred from homology"/>
<evidence type="ECO:0000256" key="18">
    <source>
        <dbReference type="ARBA" id="ARBA00082293"/>
    </source>
</evidence>
<comment type="catalytic activity">
    <reaction evidence="10">
        <text>(3S)-3-hydroxybutanoyl-CoA + NAD(+) = acetoacetyl-CoA + NADH + H(+)</text>
        <dbReference type="Rhea" id="RHEA:30799"/>
        <dbReference type="ChEBI" id="CHEBI:15378"/>
        <dbReference type="ChEBI" id="CHEBI:57286"/>
        <dbReference type="ChEBI" id="CHEBI:57316"/>
        <dbReference type="ChEBI" id="CHEBI:57540"/>
        <dbReference type="ChEBI" id="CHEBI:57945"/>
    </reaction>
    <physiologicalReaction direction="left-to-right" evidence="10">
        <dbReference type="Rhea" id="RHEA:30800"/>
    </physiologicalReaction>
    <physiologicalReaction direction="right-to-left" evidence="10">
        <dbReference type="Rhea" id="RHEA:30801"/>
    </physiologicalReaction>
</comment>
<dbReference type="OrthoDB" id="1274115at2759"/>
<name>A0A8W8LL77_MAGGI</name>
<evidence type="ECO:0000256" key="2">
    <source>
        <dbReference type="ARBA" id="ARBA00023002"/>
    </source>
</evidence>
<dbReference type="OMA" id="RHIFEND"/>
<evidence type="ECO:0000256" key="11">
    <source>
        <dbReference type="ARBA" id="ARBA00051637"/>
    </source>
</evidence>
<dbReference type="GO" id="GO:0006631">
    <property type="term" value="P:fatty acid metabolic process"/>
    <property type="evidence" value="ECO:0007669"/>
    <property type="project" value="TreeGrafter"/>
</dbReference>
<dbReference type="GO" id="GO:0008209">
    <property type="term" value="P:androgen metabolic process"/>
    <property type="evidence" value="ECO:0007669"/>
    <property type="project" value="TreeGrafter"/>
</dbReference>
<comment type="catalytic activity">
    <reaction evidence="7">
        <text>5alpha-androstane-3alpha,17beta-diol + NAD(+) = 17beta-hydroxy-5alpha-androstan-3-one + NADH + H(+)</text>
        <dbReference type="Rhea" id="RHEA:42004"/>
        <dbReference type="ChEBI" id="CHEBI:15378"/>
        <dbReference type="ChEBI" id="CHEBI:16330"/>
        <dbReference type="ChEBI" id="CHEBI:36713"/>
        <dbReference type="ChEBI" id="CHEBI:57540"/>
        <dbReference type="ChEBI" id="CHEBI:57945"/>
        <dbReference type="EC" id="1.1.1.53"/>
    </reaction>
    <physiologicalReaction direction="right-to-left" evidence="7">
        <dbReference type="Rhea" id="RHEA:42006"/>
    </physiologicalReaction>
</comment>
<dbReference type="EC" id="1.1.1.62" evidence="4"/>
<evidence type="ECO:0000256" key="8">
    <source>
        <dbReference type="ARBA" id="ARBA00050435"/>
    </source>
</evidence>
<dbReference type="CDD" id="cd05371">
    <property type="entry name" value="HSD10-like_SDR_c"/>
    <property type="match status" value="1"/>
</dbReference>
<dbReference type="AlphaFoldDB" id="A0A8W8LL77"/>
<evidence type="ECO:0000256" key="15">
    <source>
        <dbReference type="ARBA" id="ARBA00052668"/>
    </source>
</evidence>
<comment type="catalytic activity">
    <reaction evidence="8">
        <text>17beta-hydroxy-5alpha-androstan-3-one + NAD(+) = 5alpha-androstan-3,17-dione + NADH + H(+)</text>
        <dbReference type="Rhea" id="RHEA:41992"/>
        <dbReference type="ChEBI" id="CHEBI:15378"/>
        <dbReference type="ChEBI" id="CHEBI:15994"/>
        <dbReference type="ChEBI" id="CHEBI:16330"/>
        <dbReference type="ChEBI" id="CHEBI:57540"/>
        <dbReference type="ChEBI" id="CHEBI:57945"/>
    </reaction>
    <physiologicalReaction direction="left-to-right" evidence="8">
        <dbReference type="Rhea" id="RHEA:41993"/>
    </physiologicalReaction>
</comment>
<keyword evidence="2" id="KW-0560">Oxidoreductase</keyword>
<dbReference type="PROSITE" id="PS00061">
    <property type="entry name" value="ADH_SHORT"/>
    <property type="match status" value="1"/>
</dbReference>
<dbReference type="GO" id="GO:0047044">
    <property type="term" value="F:androstan-3-alpha,17-beta-diol dehydrogenase (NAD+) activity"/>
    <property type="evidence" value="ECO:0007669"/>
    <property type="project" value="UniProtKB-EC"/>
</dbReference>
<dbReference type="FunFam" id="3.40.50.720:FF:000215">
    <property type="entry name" value="3-hydroxyacyl-CoA dehydrogenase type-2"/>
    <property type="match status" value="1"/>
</dbReference>
<organism evidence="22 23">
    <name type="scientific">Magallana gigas</name>
    <name type="common">Pacific oyster</name>
    <name type="synonym">Crassostrea gigas</name>
    <dbReference type="NCBI Taxonomy" id="29159"/>
    <lineage>
        <taxon>Eukaryota</taxon>
        <taxon>Metazoa</taxon>
        <taxon>Spiralia</taxon>
        <taxon>Lophotrochozoa</taxon>
        <taxon>Mollusca</taxon>
        <taxon>Bivalvia</taxon>
        <taxon>Autobranchia</taxon>
        <taxon>Pteriomorphia</taxon>
        <taxon>Ostreida</taxon>
        <taxon>Ostreoidea</taxon>
        <taxon>Ostreidae</taxon>
        <taxon>Magallana</taxon>
    </lineage>
</organism>
<sequence>MSKFTSLKGLVSLVSGGASGLGRATVERFTKQGARVVLCDLPSSDGEKVAKQMDNCMFLPADITSEKEVKEVLRATMENYKCLDVLVNCAGIGVARKTYSIQKNLPHPLDEFERVLKVNTLGTFNMIRQAVILMAQNEPNEDKARGVIINTSSVAAFDGQMGQVAYAASKAAIAGMTLPLARDIGEFGIRVCTICPGVFDTPLLAALPQKAIDALTKTVVFPQRLGKPDEFAQMCQTIVENPYLNGETIRLDGALRMV</sequence>
<comment type="catalytic activity">
    <reaction evidence="11">
        <text>3beta,7beta-dihydroxy-5beta-cholan-24-oate + NAD(+) = 3beta-hydroxy-7-oxo-5beta-cholan-24-oate + NADH + H(+)</text>
        <dbReference type="Rhea" id="RHEA:42024"/>
        <dbReference type="ChEBI" id="CHEBI:15378"/>
        <dbReference type="ChEBI" id="CHEBI:57540"/>
        <dbReference type="ChEBI" id="CHEBI:57945"/>
        <dbReference type="ChEBI" id="CHEBI:78602"/>
        <dbReference type="ChEBI" id="CHEBI:78603"/>
    </reaction>
    <physiologicalReaction direction="left-to-right" evidence="11">
        <dbReference type="Rhea" id="RHEA:42025"/>
    </physiologicalReaction>
</comment>
<evidence type="ECO:0000256" key="13">
    <source>
        <dbReference type="ARBA" id="ARBA00052095"/>
    </source>
</evidence>
<protein>
    <recommendedName>
        <fullName evidence="16">3-hydroxyacyl-CoA dehydrogenase type-2</fullName>
        <ecNumber evidence="3">1.1.1.53</ecNumber>
        <ecNumber evidence="4">1.1.1.62</ecNumber>
    </recommendedName>
    <alternativeName>
        <fullName evidence="18">3-hydroxyacyl-CoA dehydrogenase type II</fullName>
    </alternativeName>
    <alternativeName>
        <fullName evidence="19">Mitochondrial ribonuclease P protein 2</fullName>
    </alternativeName>
    <alternativeName>
        <fullName evidence="17">Type II HADH</fullName>
    </alternativeName>
</protein>
<dbReference type="GO" id="GO:0005739">
    <property type="term" value="C:mitochondrion"/>
    <property type="evidence" value="ECO:0007669"/>
    <property type="project" value="TreeGrafter"/>
</dbReference>
<dbReference type="GO" id="GO:0004303">
    <property type="term" value="F:estradiol 17-beta-dehydrogenase [NAD(P)+] activity"/>
    <property type="evidence" value="ECO:0007669"/>
    <property type="project" value="UniProtKB-EC"/>
</dbReference>
<evidence type="ECO:0000256" key="17">
    <source>
        <dbReference type="ARBA" id="ARBA00079624"/>
    </source>
</evidence>
<dbReference type="Pfam" id="PF00106">
    <property type="entry name" value="adh_short"/>
    <property type="match status" value="1"/>
</dbReference>
<dbReference type="InterPro" id="IPR020904">
    <property type="entry name" value="Sc_DH/Rdtase_CS"/>
</dbReference>
<dbReference type="GO" id="GO:0008210">
    <property type="term" value="P:estrogen metabolic process"/>
    <property type="evidence" value="ECO:0007669"/>
    <property type="project" value="TreeGrafter"/>
</dbReference>
<comment type="catalytic activity">
    <reaction evidence="12">
        <text>ursodeoxycholate + NAD(+) = 7-oxolithocholate + NADH + H(+)</text>
        <dbReference type="Rhea" id="RHEA:42028"/>
        <dbReference type="ChEBI" id="CHEBI:15378"/>
        <dbReference type="ChEBI" id="CHEBI:57540"/>
        <dbReference type="ChEBI" id="CHEBI:57945"/>
        <dbReference type="ChEBI" id="CHEBI:78604"/>
        <dbReference type="ChEBI" id="CHEBI:78605"/>
    </reaction>
    <physiologicalReaction direction="left-to-right" evidence="12">
        <dbReference type="Rhea" id="RHEA:42029"/>
    </physiologicalReaction>
</comment>
<comment type="similarity">
    <text evidence="1 20">Belongs to the short-chain dehydrogenases/reductases (SDR) family.</text>
</comment>
<dbReference type="KEGG" id="crg:105349048"/>
<evidence type="ECO:0000256" key="14">
    <source>
        <dbReference type="ARBA" id="ARBA00052417"/>
    </source>
</evidence>
<comment type="catalytic activity">
    <reaction evidence="13">
        <text>5alpha-pregnan-20beta-ol-3-one + NAD(+) = 5alpha-pregnane-3,20-dione + NADH + H(+)</text>
        <dbReference type="Rhea" id="RHEA:42008"/>
        <dbReference type="ChEBI" id="CHEBI:15378"/>
        <dbReference type="ChEBI" id="CHEBI:28952"/>
        <dbReference type="ChEBI" id="CHEBI:57540"/>
        <dbReference type="ChEBI" id="CHEBI:57945"/>
        <dbReference type="ChEBI" id="CHEBI:78594"/>
    </reaction>
    <physiologicalReaction direction="left-to-right" evidence="13">
        <dbReference type="Rhea" id="RHEA:42009"/>
    </physiologicalReaction>
</comment>
<dbReference type="InterPro" id="IPR002347">
    <property type="entry name" value="SDR_fam"/>
</dbReference>
<keyword evidence="23" id="KW-1185">Reference proteome</keyword>
<dbReference type="SUPFAM" id="SSF51735">
    <property type="entry name" value="NAD(P)-binding Rossmann-fold domains"/>
    <property type="match status" value="1"/>
</dbReference>
<accession>A0A8W8LL77</accession>
<evidence type="ECO:0000313" key="23">
    <source>
        <dbReference type="Proteomes" id="UP000005408"/>
    </source>
</evidence>
<evidence type="ECO:0000256" key="5">
    <source>
        <dbReference type="ARBA" id="ARBA00049381"/>
    </source>
</evidence>
<evidence type="ECO:0000256" key="3">
    <source>
        <dbReference type="ARBA" id="ARBA00024071"/>
    </source>
</evidence>
<dbReference type="EnsemblMetazoa" id="G28535.3">
    <property type="protein sequence ID" value="G28535.3:cds"/>
    <property type="gene ID" value="G28535"/>
</dbReference>
<dbReference type="PANTHER" id="PTHR43658">
    <property type="entry name" value="SHORT-CHAIN DEHYDROGENASE/REDUCTASE"/>
    <property type="match status" value="1"/>
</dbReference>
<dbReference type="InterPro" id="IPR036291">
    <property type="entry name" value="NAD(P)-bd_dom_sf"/>
</dbReference>
<dbReference type="Proteomes" id="UP000005408">
    <property type="component" value="Unassembled WGS sequence"/>
</dbReference>
<evidence type="ECO:0000256" key="19">
    <source>
        <dbReference type="ARBA" id="ARBA00082399"/>
    </source>
</evidence>
<evidence type="ECO:0000256" key="10">
    <source>
        <dbReference type="ARBA" id="ARBA00051004"/>
    </source>
</evidence>
<evidence type="ECO:0000256" key="9">
    <source>
        <dbReference type="ARBA" id="ARBA00050927"/>
    </source>
</evidence>
<dbReference type="EnsemblMetazoa" id="G28535.4">
    <property type="protein sequence ID" value="G28535.4:cds"/>
    <property type="gene ID" value="G28535"/>
</dbReference>
<evidence type="ECO:0000256" key="4">
    <source>
        <dbReference type="ARBA" id="ARBA00024072"/>
    </source>
</evidence>
<comment type="catalytic activity">
    <reaction evidence="14">
        <text>cortisone + NAD(+) = 17alpha-hydroxypregn-4-en-3,11,20-trione-21-al + NADH + H(+)</text>
        <dbReference type="Rhea" id="RHEA:42016"/>
        <dbReference type="ChEBI" id="CHEBI:15378"/>
        <dbReference type="ChEBI" id="CHEBI:16962"/>
        <dbReference type="ChEBI" id="CHEBI:57540"/>
        <dbReference type="ChEBI" id="CHEBI:57945"/>
        <dbReference type="ChEBI" id="CHEBI:78596"/>
    </reaction>
    <physiologicalReaction direction="left-to-right" evidence="14">
        <dbReference type="Rhea" id="RHEA:42017"/>
    </physiologicalReaction>
</comment>
<evidence type="ECO:0000256" key="7">
    <source>
        <dbReference type="ARBA" id="ARBA00050365"/>
    </source>
</evidence>
<dbReference type="RefSeq" id="XP_065938894.1">
    <property type="nucleotide sequence ID" value="XM_066082822.1"/>
</dbReference>
<comment type="catalytic activity">
    <reaction evidence="5">
        <text>17beta-estradiol + NAD(+) = estrone + NADH + H(+)</text>
        <dbReference type="Rhea" id="RHEA:24612"/>
        <dbReference type="ChEBI" id="CHEBI:15378"/>
        <dbReference type="ChEBI" id="CHEBI:16469"/>
        <dbReference type="ChEBI" id="CHEBI:17263"/>
        <dbReference type="ChEBI" id="CHEBI:57540"/>
        <dbReference type="ChEBI" id="CHEBI:57945"/>
        <dbReference type="EC" id="1.1.1.62"/>
    </reaction>
    <physiologicalReaction direction="left-to-right" evidence="5">
        <dbReference type="Rhea" id="RHEA:24613"/>
    </physiologicalReaction>
</comment>
<dbReference type="PANTHER" id="PTHR43658:SF8">
    <property type="entry name" value="17-BETA-HYDROXYSTEROID DEHYDROGENASE 14-RELATED"/>
    <property type="match status" value="1"/>
</dbReference>
<comment type="catalytic activity">
    <reaction evidence="15">
        <text>11-dehydrocorticosterone + NAD(+) = pregn-4-ene-3,11,20,21-tetraone + NADH + H(+)</text>
        <dbReference type="Rhea" id="RHEA:42020"/>
        <dbReference type="ChEBI" id="CHEBI:15378"/>
        <dbReference type="ChEBI" id="CHEBI:57540"/>
        <dbReference type="ChEBI" id="CHEBI:57945"/>
        <dbReference type="ChEBI" id="CHEBI:78600"/>
        <dbReference type="ChEBI" id="CHEBI:78601"/>
    </reaction>
    <physiologicalReaction direction="left-to-right" evidence="15">
        <dbReference type="Rhea" id="RHEA:42021"/>
    </physiologicalReaction>
</comment>
<comment type="catalytic activity">
    <reaction evidence="9">
        <text>cortisol + NAD(+) = 11beta,17alpha-dihydroxypregn-4-ene-3,20,21-trione + NADH + H(+)</text>
        <dbReference type="Rhea" id="RHEA:42012"/>
        <dbReference type="ChEBI" id="CHEBI:15378"/>
        <dbReference type="ChEBI" id="CHEBI:17650"/>
        <dbReference type="ChEBI" id="CHEBI:57540"/>
        <dbReference type="ChEBI" id="CHEBI:57945"/>
        <dbReference type="ChEBI" id="CHEBI:78595"/>
    </reaction>
    <physiologicalReaction direction="left-to-right" evidence="9">
        <dbReference type="Rhea" id="RHEA:42013"/>
    </physiologicalReaction>
</comment>